<gene>
    <name evidence="2" type="ORF">GLOIN_2v1874867</name>
</gene>
<organism evidence="2 3">
    <name type="scientific">Rhizophagus irregularis (strain DAOM 181602 / DAOM 197198 / MUCL 43194)</name>
    <name type="common">Arbuscular mycorrhizal fungus</name>
    <name type="synonym">Glomus intraradices</name>
    <dbReference type="NCBI Taxonomy" id="747089"/>
    <lineage>
        <taxon>Eukaryota</taxon>
        <taxon>Fungi</taxon>
        <taxon>Fungi incertae sedis</taxon>
        <taxon>Mucoromycota</taxon>
        <taxon>Glomeromycotina</taxon>
        <taxon>Glomeromycetes</taxon>
        <taxon>Glomerales</taxon>
        <taxon>Glomeraceae</taxon>
        <taxon>Rhizophagus</taxon>
    </lineage>
</organism>
<reference evidence="2 3" key="2">
    <citation type="journal article" date="2018" name="New Phytol.">
        <title>High intraspecific genome diversity in the model arbuscular mycorrhizal symbiont Rhizophagus irregularis.</title>
        <authorList>
            <person name="Chen E.C.H."/>
            <person name="Morin E."/>
            <person name="Beaudet D."/>
            <person name="Noel J."/>
            <person name="Yildirir G."/>
            <person name="Ndikumana S."/>
            <person name="Charron P."/>
            <person name="St-Onge C."/>
            <person name="Giorgi J."/>
            <person name="Kruger M."/>
            <person name="Marton T."/>
            <person name="Ropars J."/>
            <person name="Grigoriev I.V."/>
            <person name="Hainaut M."/>
            <person name="Henrissat B."/>
            <person name="Roux C."/>
            <person name="Martin F."/>
            <person name="Corradi N."/>
        </authorList>
    </citation>
    <scope>NUCLEOTIDE SEQUENCE [LARGE SCALE GENOMIC DNA]</scope>
    <source>
        <strain evidence="2 3">DAOM 197198</strain>
    </source>
</reference>
<feature type="compositionally biased region" description="Basic and acidic residues" evidence="1">
    <location>
        <begin position="35"/>
        <end position="45"/>
    </location>
</feature>
<comment type="caution">
    <text evidence="2">The sequence shown here is derived from an EMBL/GenBank/DDBJ whole genome shotgun (WGS) entry which is preliminary data.</text>
</comment>
<dbReference type="VEuPathDB" id="FungiDB:RhiirFUN_024363"/>
<evidence type="ECO:0000313" key="2">
    <source>
        <dbReference type="EMBL" id="POG72895.1"/>
    </source>
</evidence>
<sequence length="199" mass="23144">MDVKMDNVNFGSTSSIFDNVNLHAKPMDSSTNGMDTRREHNRDRQPTTVNVSWKSNQGRIISPAFVWKCDSENRALGVRELLGDECLDLFMPVETRSPNQVSNNISIQKRNKGTMQTLQSYSELVDALKNDREFHEFHKSTDEWLIDQENKEYFKKTYDITNIHPLFVDQYGMTVLFLDDRGILFAWCEMTKDTGYLKN</sequence>
<proteinExistence type="predicted"/>
<reference evidence="2 3" key="1">
    <citation type="journal article" date="2013" name="Proc. Natl. Acad. Sci. U.S.A.">
        <title>Genome of an arbuscular mycorrhizal fungus provides insight into the oldest plant symbiosis.</title>
        <authorList>
            <person name="Tisserant E."/>
            <person name="Malbreil M."/>
            <person name="Kuo A."/>
            <person name="Kohler A."/>
            <person name="Symeonidi A."/>
            <person name="Balestrini R."/>
            <person name="Charron P."/>
            <person name="Duensing N."/>
            <person name="Frei Dit Frey N."/>
            <person name="Gianinazzi-Pearson V."/>
            <person name="Gilbert L.B."/>
            <person name="Handa Y."/>
            <person name="Herr J.R."/>
            <person name="Hijri M."/>
            <person name="Koul R."/>
            <person name="Kawaguchi M."/>
            <person name="Krajinski F."/>
            <person name="Lammers P.J."/>
            <person name="Masclaux F.G."/>
            <person name="Murat C."/>
            <person name="Morin E."/>
            <person name="Ndikumana S."/>
            <person name="Pagni M."/>
            <person name="Petitpierre D."/>
            <person name="Requena N."/>
            <person name="Rosikiewicz P."/>
            <person name="Riley R."/>
            <person name="Saito K."/>
            <person name="San Clemente H."/>
            <person name="Shapiro H."/>
            <person name="van Tuinen D."/>
            <person name="Becard G."/>
            <person name="Bonfante P."/>
            <person name="Paszkowski U."/>
            <person name="Shachar-Hill Y.Y."/>
            <person name="Tuskan G.A."/>
            <person name="Young P.W."/>
            <person name="Sanders I.R."/>
            <person name="Henrissat B."/>
            <person name="Rensing S.A."/>
            <person name="Grigoriev I.V."/>
            <person name="Corradi N."/>
            <person name="Roux C."/>
            <person name="Martin F."/>
        </authorList>
    </citation>
    <scope>NUCLEOTIDE SEQUENCE [LARGE SCALE GENOMIC DNA]</scope>
    <source>
        <strain evidence="2 3">DAOM 197198</strain>
    </source>
</reference>
<evidence type="ECO:0000256" key="1">
    <source>
        <dbReference type="SAM" id="MobiDB-lite"/>
    </source>
</evidence>
<dbReference type="EMBL" id="AUPC02000090">
    <property type="protein sequence ID" value="POG72895.1"/>
    <property type="molecule type" value="Genomic_DNA"/>
</dbReference>
<dbReference type="AlphaFoldDB" id="A0A2P4Q5G7"/>
<keyword evidence="3" id="KW-1185">Reference proteome</keyword>
<evidence type="ECO:0000313" key="3">
    <source>
        <dbReference type="Proteomes" id="UP000018888"/>
    </source>
</evidence>
<protein>
    <submittedName>
        <fullName evidence="2">Uncharacterized protein</fullName>
    </submittedName>
</protein>
<accession>A0A2P4Q5G7</accession>
<dbReference type="Proteomes" id="UP000018888">
    <property type="component" value="Unassembled WGS sequence"/>
</dbReference>
<feature type="region of interest" description="Disordered" evidence="1">
    <location>
        <begin position="23"/>
        <end position="50"/>
    </location>
</feature>
<name>A0A2P4Q5G7_RHIID</name>